<feature type="domain" description="N-acetyltransferase" evidence="3">
    <location>
        <begin position="13"/>
        <end position="181"/>
    </location>
</feature>
<reference evidence="4 5" key="1">
    <citation type="submission" date="2018-07" db="EMBL/GenBank/DDBJ databases">
        <title>Genomic Encyclopedia of Type Strains, Phase IV (KMG-IV): sequencing the most valuable type-strain genomes for metagenomic binning, comparative biology and taxonomic classification.</title>
        <authorList>
            <person name="Goeker M."/>
        </authorList>
    </citation>
    <scope>NUCLEOTIDE SEQUENCE [LARGE SCALE GENOMIC DNA]</scope>
    <source>
        <strain evidence="4 5">DSM 4134</strain>
    </source>
</reference>
<dbReference type="SUPFAM" id="SSF55729">
    <property type="entry name" value="Acyl-CoA N-acyltransferases (Nat)"/>
    <property type="match status" value="1"/>
</dbReference>
<dbReference type="OrthoDB" id="7205533at2"/>
<dbReference type="PROSITE" id="PS51186">
    <property type="entry name" value="GNAT"/>
    <property type="match status" value="1"/>
</dbReference>
<dbReference type="RefSeq" id="WP_115868952.1">
    <property type="nucleotide sequence ID" value="NZ_QREG01000014.1"/>
</dbReference>
<evidence type="ECO:0000256" key="1">
    <source>
        <dbReference type="ARBA" id="ARBA00022679"/>
    </source>
</evidence>
<proteinExistence type="predicted"/>
<evidence type="ECO:0000313" key="4">
    <source>
        <dbReference type="EMBL" id="RED96671.1"/>
    </source>
</evidence>
<protein>
    <submittedName>
        <fullName evidence="4">Ribosomal protein S18 acetylase RimI-like enzyme</fullName>
    </submittedName>
</protein>
<dbReference type="EMBL" id="QREG01000014">
    <property type="protein sequence ID" value="RED96671.1"/>
    <property type="molecule type" value="Genomic_DNA"/>
</dbReference>
<keyword evidence="2" id="KW-0012">Acyltransferase</keyword>
<keyword evidence="1" id="KW-0808">Transferase</keyword>
<evidence type="ECO:0000256" key="2">
    <source>
        <dbReference type="ARBA" id="ARBA00023315"/>
    </source>
</evidence>
<keyword evidence="4" id="KW-0687">Ribonucleoprotein</keyword>
<organism evidence="4 5">
    <name type="scientific">Marinoscillum furvescens DSM 4134</name>
    <dbReference type="NCBI Taxonomy" id="1122208"/>
    <lineage>
        <taxon>Bacteria</taxon>
        <taxon>Pseudomonadati</taxon>
        <taxon>Bacteroidota</taxon>
        <taxon>Cytophagia</taxon>
        <taxon>Cytophagales</taxon>
        <taxon>Reichenbachiellaceae</taxon>
        <taxon>Marinoscillum</taxon>
    </lineage>
</organism>
<dbReference type="GO" id="GO:0005840">
    <property type="term" value="C:ribosome"/>
    <property type="evidence" value="ECO:0007669"/>
    <property type="project" value="UniProtKB-KW"/>
</dbReference>
<keyword evidence="4" id="KW-0689">Ribosomal protein</keyword>
<sequence>MKTNAGNVIADELVIRAAQPEEAEQLRQFAREHFIATYAAQNTPENLAIYLEQAFGPQNFQKEFDHPESIFYLVLQNEKIIGYYKTNTGTAQTESDQPNSLEIERIYVTGTLKGRGIGRQMINHAITICRQQHLRYIWLGVWEHNPKAIAFYEKLGFERIGFHDFQLGDEVQRDYIYRLRV</sequence>
<dbReference type="AlphaFoldDB" id="A0A3D9L3K1"/>
<dbReference type="CDD" id="cd04301">
    <property type="entry name" value="NAT_SF"/>
    <property type="match status" value="1"/>
</dbReference>
<evidence type="ECO:0000259" key="3">
    <source>
        <dbReference type="PROSITE" id="PS51186"/>
    </source>
</evidence>
<keyword evidence="5" id="KW-1185">Reference proteome</keyword>
<dbReference type="PANTHER" id="PTHR43877">
    <property type="entry name" value="AMINOALKYLPHOSPHONATE N-ACETYLTRANSFERASE-RELATED-RELATED"/>
    <property type="match status" value="1"/>
</dbReference>
<dbReference type="Gene3D" id="3.40.630.30">
    <property type="match status" value="1"/>
</dbReference>
<dbReference type="InterPro" id="IPR000182">
    <property type="entry name" value="GNAT_dom"/>
</dbReference>
<gene>
    <name evidence="4" type="ORF">C7460_114129</name>
</gene>
<dbReference type="Proteomes" id="UP000256779">
    <property type="component" value="Unassembled WGS sequence"/>
</dbReference>
<evidence type="ECO:0000313" key="5">
    <source>
        <dbReference type="Proteomes" id="UP000256779"/>
    </source>
</evidence>
<dbReference type="InterPro" id="IPR016181">
    <property type="entry name" value="Acyl_CoA_acyltransferase"/>
</dbReference>
<name>A0A3D9L3K1_MARFU</name>
<dbReference type="PANTHER" id="PTHR43877:SF2">
    <property type="entry name" value="AMINOALKYLPHOSPHONATE N-ACETYLTRANSFERASE-RELATED"/>
    <property type="match status" value="1"/>
</dbReference>
<dbReference type="Pfam" id="PF00583">
    <property type="entry name" value="Acetyltransf_1"/>
    <property type="match status" value="1"/>
</dbReference>
<accession>A0A3D9L3K1</accession>
<dbReference type="GO" id="GO:0016747">
    <property type="term" value="F:acyltransferase activity, transferring groups other than amino-acyl groups"/>
    <property type="evidence" value="ECO:0007669"/>
    <property type="project" value="InterPro"/>
</dbReference>
<comment type="caution">
    <text evidence="4">The sequence shown here is derived from an EMBL/GenBank/DDBJ whole genome shotgun (WGS) entry which is preliminary data.</text>
</comment>
<dbReference type="InterPro" id="IPR050832">
    <property type="entry name" value="Bact_Acetyltransf"/>
</dbReference>